<protein>
    <recommendedName>
        <fullName evidence="4">Xylanolytic transcriptional activator regulatory domain-containing protein</fullName>
    </recommendedName>
</protein>
<dbReference type="Proteomes" id="UP000009084">
    <property type="component" value="Unassembled WGS sequence"/>
</dbReference>
<dbReference type="GO" id="GO:0008270">
    <property type="term" value="F:zinc ion binding"/>
    <property type="evidence" value="ECO:0007669"/>
    <property type="project" value="InterPro"/>
</dbReference>
<feature type="domain" description="Xylanolytic transcriptional activator regulatory" evidence="4">
    <location>
        <begin position="196"/>
        <end position="423"/>
    </location>
</feature>
<name>C5P1C8_COCP7</name>
<accession>C5P1C8</accession>
<organism evidence="5 6">
    <name type="scientific">Coccidioides posadasii (strain C735)</name>
    <name type="common">Valley fever fungus</name>
    <dbReference type="NCBI Taxonomy" id="222929"/>
    <lineage>
        <taxon>Eukaryota</taxon>
        <taxon>Fungi</taxon>
        <taxon>Dikarya</taxon>
        <taxon>Ascomycota</taxon>
        <taxon>Pezizomycotina</taxon>
        <taxon>Eurotiomycetes</taxon>
        <taxon>Eurotiomycetidae</taxon>
        <taxon>Onygenales</taxon>
        <taxon>Onygenaceae</taxon>
        <taxon>Coccidioides</taxon>
    </lineage>
</organism>
<evidence type="ECO:0000313" key="6">
    <source>
        <dbReference type="Proteomes" id="UP000009084"/>
    </source>
</evidence>
<dbReference type="PANTHER" id="PTHR47425">
    <property type="entry name" value="FARB-RELATED"/>
    <property type="match status" value="1"/>
</dbReference>
<keyword evidence="1" id="KW-0539">Nucleus</keyword>
<sequence length="833" mass="93963">MSARSAAMFRFTGIHVQIVALMAMSVLFVQVQAGVSINASFLELIYTGYLNILSLQFTFIRRGVKIPPRADTALPNALVHKPNSNAGLQPAQKIIQIPDISRFAGPARQNQFGPNLWEAREIPFETFATLEAQIPKFILPTAIDAPRHNSNVVFSFYRFLELSDLPTLPAEDVRYLELKGSLHVPASPILDEFVRQYFLHVHPCLPVIHEGDFWRSYYNRPGHSRKPHTISLFVFQAMLFASCAFVPFQVINAAGFPDTRTARNILYDRAKLLYNLNAEHNVLYKAQGSVLLTYQSSSVNRHAGSLWLTSAIQNALLLEAHNYHKLNHDDPLRNTKKRLWWSILLRDRILPLGLRRHLQIAPPNFDLSLDCMDERDMQEEMYCSEVYNVETKRHLAKVLNLQCQLAMVLTDVVATVYTANGFTQPPPMTETELEASVADVVGFRENLAHWARDAKAAFAPFHGQKKPHESVILYSELTNMYYHAARVALCHYEALLLEANSDLVLDSYENRLQALRDDLESSALGITKSVKRLLAHGVACHLPISAIAYTALPLVLNALDVKLSGSASQSATRKRRLRYYAEVMQLYRSRYDGTDDVAVYIREILQFAEAQNLSILEKPLEGDDPNVGQETRGWAEVFIRQPRFYLRLSLTLDYALARGRYPQDSDLPILVRELPVKAITHSTYPDKTLSQEMAAHTPKEDPGEQKQNNDQPLSSTDSTSPKVNTDDSAVIDTLTKAEMPSTQATSPSWSPEQFGSTNEAQEKRESSPIQPHDSQQPSSPPHYQDVQDINIDFLDLGCMQSMEDMNFPDEIDTSTDIDWANTMLDEILNAIPA</sequence>
<dbReference type="InterPro" id="IPR052761">
    <property type="entry name" value="Fungal_Detox/Toxin_TFs"/>
</dbReference>
<reference evidence="5 6" key="1">
    <citation type="journal article" date="2009" name="Genome Res.">
        <title>Comparative genomic analyses of the human fungal pathogens Coccidioides and their relatives.</title>
        <authorList>
            <person name="Sharpton T.J."/>
            <person name="Stajich J.E."/>
            <person name="Rounsley S.D."/>
            <person name="Gardner M.J."/>
            <person name="Wortman J.R."/>
            <person name="Jordar V.S."/>
            <person name="Maiti R."/>
            <person name="Kodira C.D."/>
            <person name="Neafsey D.E."/>
            <person name="Zeng Q."/>
            <person name="Hung C.-Y."/>
            <person name="McMahan C."/>
            <person name="Muszewska A."/>
            <person name="Grynberg M."/>
            <person name="Mandel M.A."/>
            <person name="Kellner E.M."/>
            <person name="Barker B.M."/>
            <person name="Galgiani J.N."/>
            <person name="Orbach M.J."/>
            <person name="Kirkland T.N."/>
            <person name="Cole G.T."/>
            <person name="Henn M.R."/>
            <person name="Birren B.W."/>
            <person name="Taylor J.W."/>
        </authorList>
    </citation>
    <scope>NUCLEOTIDE SEQUENCE [LARGE SCALE GENOMIC DNA]</scope>
    <source>
        <strain evidence="6">C735</strain>
    </source>
</reference>
<gene>
    <name evidence="5" type="ORF">CPC735_071680</name>
</gene>
<keyword evidence="3" id="KW-0812">Transmembrane</keyword>
<dbReference type="InterPro" id="IPR007219">
    <property type="entry name" value="XnlR_reg_dom"/>
</dbReference>
<dbReference type="Pfam" id="PF04082">
    <property type="entry name" value="Fungal_trans"/>
    <property type="match status" value="1"/>
</dbReference>
<dbReference type="GO" id="GO:0006351">
    <property type="term" value="P:DNA-templated transcription"/>
    <property type="evidence" value="ECO:0007669"/>
    <property type="project" value="InterPro"/>
</dbReference>
<feature type="compositionally biased region" description="Polar residues" evidence="2">
    <location>
        <begin position="705"/>
        <end position="727"/>
    </location>
</feature>
<evidence type="ECO:0000313" key="5">
    <source>
        <dbReference type="EMBL" id="EER29486.1"/>
    </source>
</evidence>
<evidence type="ECO:0000256" key="3">
    <source>
        <dbReference type="SAM" id="Phobius"/>
    </source>
</evidence>
<feature type="region of interest" description="Disordered" evidence="2">
    <location>
        <begin position="682"/>
        <end position="784"/>
    </location>
</feature>
<dbReference type="PANTHER" id="PTHR47425:SF2">
    <property type="entry name" value="FARB-RELATED"/>
    <property type="match status" value="1"/>
</dbReference>
<feature type="compositionally biased region" description="Low complexity" evidence="2">
    <location>
        <begin position="767"/>
        <end position="784"/>
    </location>
</feature>
<evidence type="ECO:0000256" key="1">
    <source>
        <dbReference type="ARBA" id="ARBA00023242"/>
    </source>
</evidence>
<dbReference type="HOGENOM" id="CLU_006329_9_3_1"/>
<dbReference type="CDD" id="cd12148">
    <property type="entry name" value="fungal_TF_MHR"/>
    <property type="match status" value="1"/>
</dbReference>
<evidence type="ECO:0000259" key="4">
    <source>
        <dbReference type="Pfam" id="PF04082"/>
    </source>
</evidence>
<keyword evidence="3" id="KW-1133">Transmembrane helix</keyword>
<dbReference type="VEuPathDB" id="FungiDB:CPC735_071680"/>
<feature type="transmembrane region" description="Helical" evidence="3">
    <location>
        <begin position="43"/>
        <end position="60"/>
    </location>
</feature>
<keyword evidence="3" id="KW-0472">Membrane</keyword>
<dbReference type="GO" id="GO:0003677">
    <property type="term" value="F:DNA binding"/>
    <property type="evidence" value="ECO:0007669"/>
    <property type="project" value="InterPro"/>
</dbReference>
<proteinExistence type="predicted"/>
<dbReference type="OrthoDB" id="4161332at2759"/>
<feature type="compositionally biased region" description="Polar residues" evidence="2">
    <location>
        <begin position="682"/>
        <end position="691"/>
    </location>
</feature>
<dbReference type="AlphaFoldDB" id="C5P1C8"/>
<comment type="caution">
    <text evidence="5">The sequence shown here is derived from an EMBL/GenBank/DDBJ whole genome shotgun (WGS) entry which is preliminary data.</text>
</comment>
<feature type="transmembrane region" description="Helical" evidence="3">
    <location>
        <begin position="230"/>
        <end position="251"/>
    </location>
</feature>
<evidence type="ECO:0000256" key="2">
    <source>
        <dbReference type="SAM" id="MobiDB-lite"/>
    </source>
</evidence>
<feature type="compositionally biased region" description="Polar residues" evidence="2">
    <location>
        <begin position="740"/>
        <end position="759"/>
    </location>
</feature>
<dbReference type="EMBL" id="ACFW01000009">
    <property type="protein sequence ID" value="EER29486.1"/>
    <property type="molecule type" value="Genomic_DNA"/>
</dbReference>